<reference evidence="4 5" key="1">
    <citation type="journal article" date="2020" name="Nature">
        <title>Six reference-quality genomes reveal evolution of bat adaptations.</title>
        <authorList>
            <person name="Jebb D."/>
            <person name="Huang Z."/>
            <person name="Pippel M."/>
            <person name="Hughes G.M."/>
            <person name="Lavrichenko K."/>
            <person name="Devanna P."/>
            <person name="Winkler S."/>
            <person name="Jermiin L.S."/>
            <person name="Skirmuntt E.C."/>
            <person name="Katzourakis A."/>
            <person name="Burkitt-Gray L."/>
            <person name="Ray D.A."/>
            <person name="Sullivan K.A.M."/>
            <person name="Roscito J.G."/>
            <person name="Kirilenko B.M."/>
            <person name="Davalos L.M."/>
            <person name="Corthals A.P."/>
            <person name="Power M.L."/>
            <person name="Jones G."/>
            <person name="Ransome R.D."/>
            <person name="Dechmann D.K.N."/>
            <person name="Locatelli A.G."/>
            <person name="Puechmaille S.J."/>
            <person name="Fedrigo O."/>
            <person name="Jarvis E.D."/>
            <person name="Hiller M."/>
            <person name="Vernes S.C."/>
            <person name="Myers E.W."/>
            <person name="Teeling E.C."/>
        </authorList>
    </citation>
    <scope>NUCLEOTIDE SEQUENCE [LARGE SCALE GENOMIC DNA]</scope>
    <source>
        <strain evidence="4">MMyoMyo1</strain>
        <tissue evidence="4">Flight muscle</tissue>
    </source>
</reference>
<dbReference type="SUPFAM" id="SSF52540">
    <property type="entry name" value="P-loop containing nucleoside triphosphate hydrolases"/>
    <property type="match status" value="1"/>
</dbReference>
<dbReference type="GO" id="GO:0000723">
    <property type="term" value="P:telomere maintenance"/>
    <property type="evidence" value="ECO:0007669"/>
    <property type="project" value="InterPro"/>
</dbReference>
<dbReference type="PANTHER" id="PTHR10492">
    <property type="match status" value="1"/>
</dbReference>
<keyword evidence="1" id="KW-0547">Nucleotide-binding</keyword>
<comment type="cofactor">
    <cofactor evidence="1">
        <name>Mg(2+)</name>
        <dbReference type="ChEBI" id="CHEBI:18420"/>
    </cofactor>
</comment>
<evidence type="ECO:0000256" key="1">
    <source>
        <dbReference type="RuleBase" id="RU363044"/>
    </source>
</evidence>
<feature type="domain" description="DNA helicase Pif1-like DEAD-box helicase" evidence="2">
    <location>
        <begin position="1"/>
        <end position="94"/>
    </location>
</feature>
<dbReference type="GO" id="GO:0016787">
    <property type="term" value="F:hydrolase activity"/>
    <property type="evidence" value="ECO:0007669"/>
    <property type="project" value="UniProtKB-KW"/>
</dbReference>
<dbReference type="GO" id="GO:0005524">
    <property type="term" value="F:ATP binding"/>
    <property type="evidence" value="ECO:0007669"/>
    <property type="project" value="UniProtKB-KW"/>
</dbReference>
<evidence type="ECO:0000259" key="3">
    <source>
        <dbReference type="Pfam" id="PF21530"/>
    </source>
</evidence>
<dbReference type="InterPro" id="IPR010285">
    <property type="entry name" value="DNA_helicase_pif1-like_DEAD"/>
</dbReference>
<dbReference type="EMBL" id="JABWUV010000012">
    <property type="protein sequence ID" value="KAF6314930.1"/>
    <property type="molecule type" value="Genomic_DNA"/>
</dbReference>
<comment type="caution">
    <text evidence="4">The sequence shown here is derived from an EMBL/GenBank/DDBJ whole genome shotgun (WGS) entry which is preliminary data.</text>
</comment>
<keyword evidence="1" id="KW-0347">Helicase</keyword>
<dbReference type="Proteomes" id="UP000527355">
    <property type="component" value="Unassembled WGS sequence"/>
</dbReference>
<dbReference type="InterPro" id="IPR027417">
    <property type="entry name" value="P-loop_NTPase"/>
</dbReference>
<dbReference type="InterPro" id="IPR049163">
    <property type="entry name" value="Pif1-like_2B_dom"/>
</dbReference>
<dbReference type="PANTHER" id="PTHR10492:SF57">
    <property type="entry name" value="ATP-DEPENDENT DNA HELICASE"/>
    <property type="match status" value="1"/>
</dbReference>
<organism evidence="4 5">
    <name type="scientific">Myotis myotis</name>
    <name type="common">Greater mouse-eared bat</name>
    <name type="synonym">Vespertilio myotis</name>
    <dbReference type="NCBI Taxonomy" id="51298"/>
    <lineage>
        <taxon>Eukaryota</taxon>
        <taxon>Metazoa</taxon>
        <taxon>Chordata</taxon>
        <taxon>Craniata</taxon>
        <taxon>Vertebrata</taxon>
        <taxon>Euteleostomi</taxon>
        <taxon>Mammalia</taxon>
        <taxon>Eutheria</taxon>
        <taxon>Laurasiatheria</taxon>
        <taxon>Chiroptera</taxon>
        <taxon>Yangochiroptera</taxon>
        <taxon>Vespertilionidae</taxon>
        <taxon>Myotis</taxon>
    </lineage>
</organism>
<keyword evidence="1" id="KW-0233">DNA recombination</keyword>
<proteinExistence type="inferred from homology"/>
<evidence type="ECO:0000313" key="5">
    <source>
        <dbReference type="Proteomes" id="UP000527355"/>
    </source>
</evidence>
<keyword evidence="1" id="KW-0067">ATP-binding</keyword>
<keyword evidence="5" id="KW-1185">Reference proteome</keyword>
<accession>A0A7J7UPT6</accession>
<evidence type="ECO:0000313" key="4">
    <source>
        <dbReference type="EMBL" id="KAF6314930.1"/>
    </source>
</evidence>
<gene>
    <name evidence="4" type="ORF">mMyoMyo1_008704</name>
</gene>
<comment type="similarity">
    <text evidence="1">Belongs to the helicase family.</text>
</comment>
<keyword evidence="1" id="KW-0234">DNA repair</keyword>
<protein>
    <recommendedName>
        <fullName evidence="1">ATP-dependent DNA helicase</fullName>
        <ecNumber evidence="1">5.6.2.3</ecNumber>
    </recommendedName>
</protein>
<dbReference type="Pfam" id="PF21530">
    <property type="entry name" value="Pif1_2B_dom"/>
    <property type="match status" value="1"/>
</dbReference>
<dbReference type="AlphaFoldDB" id="A0A7J7UPT6"/>
<dbReference type="GO" id="GO:0006310">
    <property type="term" value="P:DNA recombination"/>
    <property type="evidence" value="ECO:0007669"/>
    <property type="project" value="UniProtKB-KW"/>
</dbReference>
<dbReference type="EC" id="5.6.2.3" evidence="1"/>
<dbReference type="GO" id="GO:0006281">
    <property type="term" value="P:DNA repair"/>
    <property type="evidence" value="ECO:0007669"/>
    <property type="project" value="UniProtKB-KW"/>
</dbReference>
<keyword evidence="1" id="KW-0227">DNA damage</keyword>
<dbReference type="GO" id="GO:0043139">
    <property type="term" value="F:5'-3' DNA helicase activity"/>
    <property type="evidence" value="ECO:0007669"/>
    <property type="project" value="UniProtKB-EC"/>
</dbReference>
<name>A0A7J7UPT6_MYOMY</name>
<sequence>MASSHAINAIDRLLREIMSLNVVFGGKVLLLGGDFRQCLSIVPHSMGSAIVQTSLKYCNVRGCFRKLSLTTNMRSEDSAYSGWLVKLGDGKLDSSFHLGMDIIEICEMICNGSIIEATFGNTIFIDNIKNVSKRAILCPKNEHVQKLNEEILDILDGDFHTYLSDDSIDSTDVAEKENFPIEFLNSITPSGMPCHKLKLKVGAIIMLLRNLNSKWGLCNGTRFIIKRL</sequence>
<feature type="domain" description="DNA helicase Pif1-like 2B" evidence="3">
    <location>
        <begin position="182"/>
        <end position="228"/>
    </location>
</feature>
<comment type="catalytic activity">
    <reaction evidence="1">
        <text>ATP + H2O = ADP + phosphate + H(+)</text>
        <dbReference type="Rhea" id="RHEA:13065"/>
        <dbReference type="ChEBI" id="CHEBI:15377"/>
        <dbReference type="ChEBI" id="CHEBI:15378"/>
        <dbReference type="ChEBI" id="CHEBI:30616"/>
        <dbReference type="ChEBI" id="CHEBI:43474"/>
        <dbReference type="ChEBI" id="CHEBI:456216"/>
        <dbReference type="EC" id="5.6.2.3"/>
    </reaction>
</comment>
<evidence type="ECO:0000259" key="2">
    <source>
        <dbReference type="Pfam" id="PF05970"/>
    </source>
</evidence>
<dbReference type="Pfam" id="PF05970">
    <property type="entry name" value="PIF1"/>
    <property type="match status" value="1"/>
</dbReference>
<keyword evidence="1" id="KW-0378">Hydrolase</keyword>